<comment type="activity regulation">
    <text evidence="12">Na(+) is not transported, but it plays an essential structural role and its presence is essential for fluoride channel function.</text>
</comment>
<feature type="binding site" evidence="12">
    <location>
        <position position="82"/>
    </location>
    <ligand>
        <name>Na(+)</name>
        <dbReference type="ChEBI" id="CHEBI:29101"/>
        <note>structural</note>
    </ligand>
</feature>
<keyword evidence="14" id="KW-1185">Reference proteome</keyword>
<comment type="subcellular location">
    <subcellularLocation>
        <location evidence="1 12">Cell membrane</location>
        <topology evidence="1 12">Multi-pass membrane protein</topology>
    </subcellularLocation>
</comment>
<evidence type="ECO:0000256" key="2">
    <source>
        <dbReference type="ARBA" id="ARBA00022475"/>
    </source>
</evidence>
<comment type="caution">
    <text evidence="13">The sequence shown here is derived from an EMBL/GenBank/DDBJ whole genome shotgun (WGS) entry which is preliminary data.</text>
</comment>
<organism evidence="13 14">
    <name type="scientific">Vreelandella malpeensis</name>
    <dbReference type="NCBI Taxonomy" id="1172368"/>
    <lineage>
        <taxon>Bacteria</taxon>
        <taxon>Pseudomonadati</taxon>
        <taxon>Pseudomonadota</taxon>
        <taxon>Gammaproteobacteria</taxon>
        <taxon>Oceanospirillales</taxon>
        <taxon>Halomonadaceae</taxon>
        <taxon>Vreelandella</taxon>
    </lineage>
</organism>
<feature type="binding site" evidence="12">
    <location>
        <position position="79"/>
    </location>
    <ligand>
        <name>Na(+)</name>
        <dbReference type="ChEBI" id="CHEBI:29101"/>
        <note>structural</note>
    </ligand>
</feature>
<evidence type="ECO:0000256" key="8">
    <source>
        <dbReference type="ARBA" id="ARBA00023136"/>
    </source>
</evidence>
<keyword evidence="2 12" id="KW-1003">Cell membrane</keyword>
<keyword evidence="5 12" id="KW-1133">Transmembrane helix</keyword>
<comment type="function">
    <text evidence="12">Fluoride-specific ion channel. Important for reducing fluoride concentration in the cell, thus reducing its toxicity.</text>
</comment>
<dbReference type="RefSeq" id="WP_227389533.1">
    <property type="nucleotide sequence ID" value="NZ_JBHSCJ010000010.1"/>
</dbReference>
<dbReference type="HAMAP" id="MF_00454">
    <property type="entry name" value="FluC"/>
    <property type="match status" value="1"/>
</dbReference>
<evidence type="ECO:0000256" key="4">
    <source>
        <dbReference type="ARBA" id="ARBA00022692"/>
    </source>
</evidence>
<keyword evidence="3" id="KW-0997">Cell inner membrane</keyword>
<keyword evidence="12" id="KW-0813">Transport</keyword>
<evidence type="ECO:0000313" key="13">
    <source>
        <dbReference type="EMBL" id="MCB8888875.1"/>
    </source>
</evidence>
<accession>A0ABS8DSP5</accession>
<keyword evidence="9 12" id="KW-0407">Ion channel</keyword>
<evidence type="ECO:0000256" key="9">
    <source>
        <dbReference type="ARBA" id="ARBA00023303"/>
    </source>
</evidence>
<dbReference type="PANTHER" id="PTHR28259">
    <property type="entry name" value="FLUORIDE EXPORT PROTEIN 1-RELATED"/>
    <property type="match status" value="1"/>
</dbReference>
<evidence type="ECO:0000256" key="12">
    <source>
        <dbReference type="HAMAP-Rule" id="MF_00454"/>
    </source>
</evidence>
<comment type="catalytic activity">
    <reaction evidence="11">
        <text>fluoride(in) = fluoride(out)</text>
        <dbReference type="Rhea" id="RHEA:76159"/>
        <dbReference type="ChEBI" id="CHEBI:17051"/>
    </reaction>
    <physiologicalReaction direction="left-to-right" evidence="11">
        <dbReference type="Rhea" id="RHEA:76160"/>
    </physiologicalReaction>
</comment>
<dbReference type="Pfam" id="PF02537">
    <property type="entry name" value="CRCB"/>
    <property type="match status" value="1"/>
</dbReference>
<keyword evidence="4 12" id="KW-0812">Transmembrane</keyword>
<reference evidence="13 14" key="1">
    <citation type="journal article" date="2021" name="Sci. Rep.">
        <title>Genome analysis of a halophilic bacterium Halomonas malpeensis YU-PRIM-29(T) reveals its exopolysaccharide and pigment producing capabilities.</title>
        <authorList>
            <person name="Athmika"/>
            <person name="Ghate S.D."/>
            <person name="Arun A.B."/>
            <person name="Rao S.S."/>
            <person name="Kumar S.T.A."/>
            <person name="Kandiyil M.K."/>
            <person name="Saptami K."/>
            <person name="Rekha P.D."/>
        </authorList>
    </citation>
    <scope>NUCLEOTIDE SEQUENCE [LARGE SCALE GENOMIC DNA]</scope>
    <source>
        <strain evidence="14">prim 29</strain>
    </source>
</reference>
<dbReference type="InterPro" id="IPR003691">
    <property type="entry name" value="FluC"/>
</dbReference>
<dbReference type="EMBL" id="WHVL01000002">
    <property type="protein sequence ID" value="MCB8888875.1"/>
    <property type="molecule type" value="Genomic_DNA"/>
</dbReference>
<keyword evidence="7 12" id="KW-0406">Ion transport</keyword>
<comment type="similarity">
    <text evidence="10 12">Belongs to the fluoride channel Fluc/FEX (TC 1.A.43) family.</text>
</comment>
<evidence type="ECO:0000256" key="5">
    <source>
        <dbReference type="ARBA" id="ARBA00022989"/>
    </source>
</evidence>
<evidence type="ECO:0000313" key="14">
    <source>
        <dbReference type="Proteomes" id="UP001319882"/>
    </source>
</evidence>
<sequence length="129" mass="12942">MDHGLIGPALVALGAAVGGMARLGVTRLAARYAGQRFPWGTLAVNTSGAFAAGFALGHLGRDALSYSPLGLLLLGGVLGGYTTVSSLSLQTLTLWQAQHRLAAFSNLMGTLTLGALLAGLGGYLGASTT</sequence>
<feature type="transmembrane region" description="Helical" evidence="12">
    <location>
        <begin position="6"/>
        <end position="25"/>
    </location>
</feature>
<evidence type="ECO:0000256" key="3">
    <source>
        <dbReference type="ARBA" id="ARBA00022519"/>
    </source>
</evidence>
<evidence type="ECO:0000256" key="11">
    <source>
        <dbReference type="ARBA" id="ARBA00035585"/>
    </source>
</evidence>
<keyword evidence="8 12" id="KW-0472">Membrane</keyword>
<feature type="transmembrane region" description="Helical" evidence="12">
    <location>
        <begin position="69"/>
        <end position="89"/>
    </location>
</feature>
<protein>
    <recommendedName>
        <fullName evidence="12">Fluoride-specific ion channel FluC</fullName>
    </recommendedName>
</protein>
<dbReference type="Proteomes" id="UP001319882">
    <property type="component" value="Unassembled WGS sequence"/>
</dbReference>
<name>A0ABS8DSP5_9GAMM</name>
<evidence type="ECO:0000256" key="7">
    <source>
        <dbReference type="ARBA" id="ARBA00023065"/>
    </source>
</evidence>
<keyword evidence="6 12" id="KW-0915">Sodium</keyword>
<gene>
    <name evidence="12" type="primary">fluC</name>
    <name evidence="12" type="synonym">crcB</name>
    <name evidence="13" type="ORF">GEV37_07070</name>
</gene>
<feature type="transmembrane region" description="Helical" evidence="12">
    <location>
        <begin position="101"/>
        <end position="124"/>
    </location>
</feature>
<evidence type="ECO:0000256" key="1">
    <source>
        <dbReference type="ARBA" id="ARBA00004651"/>
    </source>
</evidence>
<feature type="transmembrane region" description="Helical" evidence="12">
    <location>
        <begin position="37"/>
        <end position="57"/>
    </location>
</feature>
<proteinExistence type="inferred from homology"/>
<evidence type="ECO:0000256" key="10">
    <source>
        <dbReference type="ARBA" id="ARBA00035120"/>
    </source>
</evidence>
<evidence type="ECO:0000256" key="6">
    <source>
        <dbReference type="ARBA" id="ARBA00023053"/>
    </source>
</evidence>
<dbReference type="PANTHER" id="PTHR28259:SF1">
    <property type="entry name" value="FLUORIDE EXPORT PROTEIN 1-RELATED"/>
    <property type="match status" value="1"/>
</dbReference>
<keyword evidence="12" id="KW-0479">Metal-binding</keyword>